<accession>A0A931N6F5</accession>
<gene>
    <name evidence="1" type="ORF">IT779_25510</name>
</gene>
<evidence type="ECO:0000313" key="1">
    <source>
        <dbReference type="EMBL" id="MBH0779633.1"/>
    </source>
</evidence>
<name>A0A931N6F5_9NOCA</name>
<sequence length="54" mass="5541">MPEITVAHHSGYEHTVPQAGAGAPAQADLDAAHLGCRVAEHTSAPTRGRQAVAK</sequence>
<protein>
    <submittedName>
        <fullName evidence="1">Uncharacterized protein</fullName>
    </submittedName>
</protein>
<evidence type="ECO:0000313" key="2">
    <source>
        <dbReference type="Proteomes" id="UP000655751"/>
    </source>
</evidence>
<comment type="caution">
    <text evidence="1">The sequence shown here is derived from an EMBL/GenBank/DDBJ whole genome shotgun (WGS) entry which is preliminary data.</text>
</comment>
<reference evidence="1" key="1">
    <citation type="submission" date="2020-11" db="EMBL/GenBank/DDBJ databases">
        <title>Nocardia NEAU-351.nov., a novel actinomycete isolated from the cow dung.</title>
        <authorList>
            <person name="Zhang X."/>
        </authorList>
    </citation>
    <scope>NUCLEOTIDE SEQUENCE</scope>
    <source>
        <strain evidence="1">NEAU-351</strain>
    </source>
</reference>
<dbReference type="AlphaFoldDB" id="A0A931N6F5"/>
<dbReference type="EMBL" id="JADMLG010000011">
    <property type="protein sequence ID" value="MBH0779633.1"/>
    <property type="molecule type" value="Genomic_DNA"/>
</dbReference>
<dbReference type="Proteomes" id="UP000655751">
    <property type="component" value="Unassembled WGS sequence"/>
</dbReference>
<organism evidence="1 2">
    <name type="scientific">Nocardia bovistercoris</name>
    <dbReference type="NCBI Taxonomy" id="2785916"/>
    <lineage>
        <taxon>Bacteria</taxon>
        <taxon>Bacillati</taxon>
        <taxon>Actinomycetota</taxon>
        <taxon>Actinomycetes</taxon>
        <taxon>Mycobacteriales</taxon>
        <taxon>Nocardiaceae</taxon>
        <taxon>Nocardia</taxon>
    </lineage>
</organism>
<proteinExistence type="predicted"/>
<keyword evidence="2" id="KW-1185">Reference proteome</keyword>